<sequence length="67" mass="7408">MKRDLQGTYVTISTVGETVRAFVPAPLPPRPSIDWTPNLRNKFDQALLTLGRLDSVSTLLPDTSLLL</sequence>
<dbReference type="AlphaFoldDB" id="T0YU43"/>
<evidence type="ECO:0000313" key="1">
    <source>
        <dbReference type="EMBL" id="EQD35417.1"/>
    </source>
</evidence>
<reference evidence="1" key="1">
    <citation type="submission" date="2013-08" db="EMBL/GenBank/DDBJ databases">
        <authorList>
            <person name="Mendez C."/>
            <person name="Richter M."/>
            <person name="Ferrer M."/>
            <person name="Sanchez J."/>
        </authorList>
    </citation>
    <scope>NUCLEOTIDE SEQUENCE</scope>
</reference>
<organism evidence="1">
    <name type="scientific">mine drainage metagenome</name>
    <dbReference type="NCBI Taxonomy" id="410659"/>
    <lineage>
        <taxon>unclassified sequences</taxon>
        <taxon>metagenomes</taxon>
        <taxon>ecological metagenomes</taxon>
    </lineage>
</organism>
<dbReference type="EMBL" id="AUZX01013495">
    <property type="protein sequence ID" value="EQD35417.1"/>
    <property type="molecule type" value="Genomic_DNA"/>
</dbReference>
<reference evidence="1" key="2">
    <citation type="journal article" date="2014" name="ISME J.">
        <title>Microbial stratification in low pH oxic and suboxic macroscopic growths along an acid mine drainage.</title>
        <authorList>
            <person name="Mendez-Garcia C."/>
            <person name="Mesa V."/>
            <person name="Sprenger R.R."/>
            <person name="Richter M."/>
            <person name="Diez M.S."/>
            <person name="Solano J."/>
            <person name="Bargiela R."/>
            <person name="Golyshina O.V."/>
            <person name="Manteca A."/>
            <person name="Ramos J.L."/>
            <person name="Gallego J.R."/>
            <person name="Llorente I."/>
            <person name="Martins Dos Santos V.A."/>
            <person name="Jensen O.N."/>
            <person name="Pelaez A.I."/>
            <person name="Sanchez J."/>
            <person name="Ferrer M."/>
        </authorList>
    </citation>
    <scope>NUCLEOTIDE SEQUENCE</scope>
</reference>
<accession>T0YU43</accession>
<gene>
    <name evidence="1" type="ORF">B1A_18298</name>
</gene>
<name>T0YU43_9ZZZZ</name>
<comment type="caution">
    <text evidence="1">The sequence shown here is derived from an EMBL/GenBank/DDBJ whole genome shotgun (WGS) entry which is preliminary data.</text>
</comment>
<protein>
    <submittedName>
        <fullName evidence="1">Filamentation induced by cAMP protein Fic</fullName>
    </submittedName>
</protein>
<proteinExistence type="predicted"/>
<feature type="non-terminal residue" evidence="1">
    <location>
        <position position="67"/>
    </location>
</feature>